<feature type="signal peptide" evidence="13">
    <location>
        <begin position="1"/>
        <end position="19"/>
    </location>
</feature>
<evidence type="ECO:0000256" key="2">
    <source>
        <dbReference type="ARBA" id="ARBA00010279"/>
    </source>
</evidence>
<proteinExistence type="inferred from homology"/>
<dbReference type="GeneID" id="71986445"/>
<reference evidence="14" key="2">
    <citation type="journal article" date="2022" name="Microb. Genom.">
        <title>A chromosome-scale genome assembly of the tomato pathogen Cladosporium fulvum reveals a compartmentalized genome architecture and the presence of a dispensable chromosome.</title>
        <authorList>
            <person name="Zaccaron A.Z."/>
            <person name="Chen L.H."/>
            <person name="Samaras A."/>
            <person name="Stergiopoulos I."/>
        </authorList>
    </citation>
    <scope>NUCLEOTIDE SEQUENCE</scope>
    <source>
        <strain evidence="14">Race5_Kim</strain>
    </source>
</reference>
<evidence type="ECO:0000256" key="11">
    <source>
        <dbReference type="PIRSR" id="PIRSR601384-1"/>
    </source>
</evidence>
<dbReference type="OrthoDB" id="412874at2759"/>
<evidence type="ECO:0000256" key="13">
    <source>
        <dbReference type="RuleBase" id="RU361126"/>
    </source>
</evidence>
<reference evidence="14" key="1">
    <citation type="submission" date="2021-12" db="EMBL/GenBank/DDBJ databases">
        <authorList>
            <person name="Zaccaron A."/>
            <person name="Stergiopoulos I."/>
        </authorList>
    </citation>
    <scope>NUCLEOTIDE SEQUENCE</scope>
    <source>
        <strain evidence="14">Race5_Kim</strain>
    </source>
</reference>
<dbReference type="PANTHER" id="PTHR37016:SF3">
    <property type="entry name" value="NEUTRAL PROTEASE 2-RELATED"/>
    <property type="match status" value="1"/>
</dbReference>
<sequence>MKFTALSVAAMAAVVSSTAIDITKRDTPLSVTLTPLGNSKVKASVTNTGVEGYNVFYKGSFLDNEAPVDKLEVTSAASKAAFKGALLRMKTTDLTDASFLALAPGQTIETEVDIAELYDVEASDSYTVQATGSLRYAAAGTTELVDDSLAFSSNALTMDIDGEAAKSVAYAVVSPDSVEKRTVLSTSSCSSSQLSSLRTALSQCASLATTAANAAVSGSATTFNTYFRTTASATRNTVAARFRAVASDCSSTSSGRTTTYCSDVYGYCTSGVLAYTLPAYNYIAYCPIFYTGIPALSGACHGQDRATTVLHEETQ</sequence>
<dbReference type="GO" id="GO:0005576">
    <property type="term" value="C:extracellular region"/>
    <property type="evidence" value="ECO:0007669"/>
    <property type="project" value="UniProtKB-SubCell"/>
</dbReference>
<keyword evidence="10" id="KW-0865">Zymogen</keyword>
<keyword evidence="3 13" id="KW-0645">Protease</keyword>
<evidence type="ECO:0000256" key="12">
    <source>
        <dbReference type="PIRSR" id="PIRSR601384-2"/>
    </source>
</evidence>
<evidence type="ECO:0000256" key="4">
    <source>
        <dbReference type="ARBA" id="ARBA00022685"/>
    </source>
</evidence>
<feature type="binding site" evidence="12">
    <location>
        <position position="311"/>
    </location>
    <ligand>
        <name>Zn(2+)</name>
        <dbReference type="ChEBI" id="CHEBI:29105"/>
        <note>catalytic</note>
    </ligand>
</feature>
<dbReference type="GO" id="GO:0046872">
    <property type="term" value="F:metal ion binding"/>
    <property type="evidence" value="ECO:0007669"/>
    <property type="project" value="UniProtKB-KW"/>
</dbReference>
<dbReference type="PANTHER" id="PTHR37016">
    <property type="match status" value="1"/>
</dbReference>
<comment type="similarity">
    <text evidence="2 13">Belongs to the peptidase M35 family.</text>
</comment>
<feature type="chain" id="PRO_5040547041" description="Neutral protease 2" evidence="13">
    <location>
        <begin position="20"/>
        <end position="315"/>
    </location>
</feature>
<evidence type="ECO:0000256" key="10">
    <source>
        <dbReference type="ARBA" id="ARBA00023145"/>
    </source>
</evidence>
<comment type="subcellular location">
    <subcellularLocation>
        <location evidence="13">Secreted</location>
    </subcellularLocation>
</comment>
<dbReference type="Pfam" id="PF02102">
    <property type="entry name" value="Peptidase_M35"/>
    <property type="match status" value="1"/>
</dbReference>
<dbReference type="KEGG" id="ffu:CLAFUR5_06567"/>
<evidence type="ECO:0000256" key="7">
    <source>
        <dbReference type="ARBA" id="ARBA00022801"/>
    </source>
</evidence>
<keyword evidence="7 13" id="KW-0378">Hydrolase</keyword>
<evidence type="ECO:0000256" key="1">
    <source>
        <dbReference type="ARBA" id="ARBA00001187"/>
    </source>
</evidence>
<dbReference type="RefSeq" id="XP_047762724.1">
    <property type="nucleotide sequence ID" value="XM_047905715.1"/>
</dbReference>
<evidence type="ECO:0000256" key="5">
    <source>
        <dbReference type="ARBA" id="ARBA00022723"/>
    </source>
</evidence>
<dbReference type="PRINTS" id="PR00768">
    <property type="entry name" value="DEUTEROLYSIN"/>
</dbReference>
<organism evidence="14 15">
    <name type="scientific">Passalora fulva</name>
    <name type="common">Tomato leaf mold</name>
    <name type="synonym">Cladosporium fulvum</name>
    <dbReference type="NCBI Taxonomy" id="5499"/>
    <lineage>
        <taxon>Eukaryota</taxon>
        <taxon>Fungi</taxon>
        <taxon>Dikarya</taxon>
        <taxon>Ascomycota</taxon>
        <taxon>Pezizomycotina</taxon>
        <taxon>Dothideomycetes</taxon>
        <taxon>Dothideomycetidae</taxon>
        <taxon>Mycosphaerellales</taxon>
        <taxon>Mycosphaerellaceae</taxon>
        <taxon>Fulvia</taxon>
    </lineage>
</organism>
<dbReference type="CDD" id="cd11008">
    <property type="entry name" value="M35_deuterolysin_like"/>
    <property type="match status" value="1"/>
</dbReference>
<evidence type="ECO:0000256" key="9">
    <source>
        <dbReference type="ARBA" id="ARBA00023049"/>
    </source>
</evidence>
<dbReference type="InterPro" id="IPR050414">
    <property type="entry name" value="Fungal_M35_metalloproteases"/>
</dbReference>
<evidence type="ECO:0000256" key="6">
    <source>
        <dbReference type="ARBA" id="ARBA00022729"/>
    </source>
</evidence>
<comment type="function">
    <text evidence="13">Secreted metalloproteinase that allows assimilation of proteinaceous substrates. Shows high activities on basic nuclear substrates such as histone and protamine.</text>
</comment>
<keyword evidence="6 13" id="KW-0732">Signal</keyword>
<feature type="active site" evidence="11">
    <location>
        <position position="312"/>
    </location>
</feature>
<evidence type="ECO:0000313" key="15">
    <source>
        <dbReference type="Proteomes" id="UP000756132"/>
    </source>
</evidence>
<dbReference type="Gene3D" id="2.60.40.2970">
    <property type="match status" value="1"/>
</dbReference>
<dbReference type="InterPro" id="IPR001384">
    <property type="entry name" value="Peptidase_M35"/>
</dbReference>
<comment type="cofactor">
    <cofactor evidence="12 13">
        <name>Zn(2+)</name>
        <dbReference type="ChEBI" id="CHEBI:29105"/>
    </cofactor>
    <text evidence="12 13">Binds 1 zinc ion per subunit.</text>
</comment>
<dbReference type="InterPro" id="IPR024079">
    <property type="entry name" value="MetalloPept_cat_dom_sf"/>
</dbReference>
<evidence type="ECO:0000256" key="8">
    <source>
        <dbReference type="ARBA" id="ARBA00022833"/>
    </source>
</evidence>
<dbReference type="AlphaFoldDB" id="A0A9Q8P9N9"/>
<keyword evidence="13" id="KW-0964">Secreted</keyword>
<dbReference type="EC" id="3.4.24.39" evidence="13"/>
<gene>
    <name evidence="14" type="ORF">CLAFUR5_06567</name>
</gene>
<keyword evidence="15" id="KW-1185">Reference proteome</keyword>
<keyword evidence="5 12" id="KW-0479">Metal-binding</keyword>
<keyword evidence="8 12" id="KW-0862">Zinc</keyword>
<dbReference type="Gene3D" id="3.40.390.10">
    <property type="entry name" value="Collagenase (Catalytic Domain)"/>
    <property type="match status" value="1"/>
</dbReference>
<dbReference type="EMBL" id="CP090167">
    <property type="protein sequence ID" value="UJO18358.1"/>
    <property type="molecule type" value="Genomic_DNA"/>
</dbReference>
<comment type="catalytic activity">
    <reaction evidence="1 13">
        <text>Preferential cleavage of bonds with hydrophobic residues in P1'. Also 3-Asn-|-Gln-4 and 8-Gly-|-Ser-9 bonds in insulin B chain.</text>
        <dbReference type="EC" id="3.4.24.39"/>
    </reaction>
</comment>
<name>A0A9Q8P9N9_PASFU</name>
<dbReference type="GO" id="GO:0004222">
    <property type="term" value="F:metalloendopeptidase activity"/>
    <property type="evidence" value="ECO:0007669"/>
    <property type="project" value="InterPro"/>
</dbReference>
<keyword evidence="4 13" id="KW-0165">Cleavage on pair of basic residues</keyword>
<dbReference type="Proteomes" id="UP000756132">
    <property type="component" value="Chromosome 5"/>
</dbReference>
<keyword evidence="9 13" id="KW-0482">Metalloprotease</keyword>
<protein>
    <recommendedName>
        <fullName evidence="13">Neutral protease 2</fullName>
        <ecNumber evidence="13">3.4.24.39</ecNumber>
    </recommendedName>
    <alternativeName>
        <fullName evidence="13">Deuterolysin</fullName>
    </alternativeName>
</protein>
<dbReference type="SUPFAM" id="SSF55486">
    <property type="entry name" value="Metalloproteases ('zincins'), catalytic domain"/>
    <property type="match status" value="1"/>
</dbReference>
<dbReference type="GO" id="GO:0006508">
    <property type="term" value="P:proteolysis"/>
    <property type="evidence" value="ECO:0007669"/>
    <property type="project" value="UniProtKB-KW"/>
</dbReference>
<evidence type="ECO:0000313" key="14">
    <source>
        <dbReference type="EMBL" id="UJO18358.1"/>
    </source>
</evidence>
<evidence type="ECO:0000256" key="3">
    <source>
        <dbReference type="ARBA" id="ARBA00022670"/>
    </source>
</evidence>
<accession>A0A9Q8P9N9</accession>